<feature type="signal peptide" evidence="1">
    <location>
        <begin position="1"/>
        <end position="19"/>
    </location>
</feature>
<name>A0A0K1Q7G5_9BACT</name>
<accession>A0A0K1Q7G5</accession>
<protein>
    <recommendedName>
        <fullName evidence="4">Lipoprotein</fullName>
    </recommendedName>
</protein>
<proteinExistence type="predicted"/>
<sequence length="332" mass="35566">MVVALLAGLALPACRPMLASSGDLADYRAFRVAAAQGTRLARAQRYLHRNPNGAFATEVRQAFETEEPRYFARAQSSRAAALDYLADLPNGPHAAAALALVRALESNMEEAELSDIAQRVRHDEAKLETAAAQRRAVGDAILGAVGVLLDDDVYGMSRAETPPALRRALLGPSASTWGGLPETSERDLFFVLPTRPERESRVVTLRVSVIEKDGRVATGRVEGADLFVLWYEADRIAKLDPASAADRTEAQVYAMERLAGALERRFPESKCPNAQVGSELYHRSCDGWEVVVSSGAGAGAADSIVIRGVPSKTPARFTTPDAAGAATKAQPR</sequence>
<reference evidence="2 3" key="1">
    <citation type="submission" date="2015-08" db="EMBL/GenBank/DDBJ databases">
        <authorList>
            <person name="Babu N.S."/>
            <person name="Beckwith C.J."/>
            <person name="Beseler K.G."/>
            <person name="Brison A."/>
            <person name="Carone J.V."/>
            <person name="Caskin T.P."/>
            <person name="Diamond M."/>
            <person name="Durham M.E."/>
            <person name="Foxe J.M."/>
            <person name="Go M."/>
            <person name="Henderson B.A."/>
            <person name="Jones I.B."/>
            <person name="McGettigan J.A."/>
            <person name="Micheletti S.J."/>
            <person name="Nasrallah M.E."/>
            <person name="Ortiz D."/>
            <person name="Piller C.R."/>
            <person name="Privatt S.R."/>
            <person name="Schneider S.L."/>
            <person name="Sharp S."/>
            <person name="Smith T.C."/>
            <person name="Stanton J.D."/>
            <person name="Ullery H.E."/>
            <person name="Wilson R.J."/>
            <person name="Serrano M.G."/>
            <person name="Buck G."/>
            <person name="Lee V."/>
            <person name="Wang Y."/>
            <person name="Carvalho R."/>
            <person name="Voegtly L."/>
            <person name="Shi R."/>
            <person name="Duckworth R."/>
            <person name="Johnson A."/>
            <person name="Loviza R."/>
            <person name="Walstead R."/>
            <person name="Shah Z."/>
            <person name="Kiflezghi M."/>
            <person name="Wade K."/>
            <person name="Ball S.L."/>
            <person name="Bradley K.W."/>
            <person name="Asai D.J."/>
            <person name="Bowman C.A."/>
            <person name="Russell D.A."/>
            <person name="Pope W.H."/>
            <person name="Jacobs-Sera D."/>
            <person name="Hendrix R.W."/>
            <person name="Hatfull G.F."/>
        </authorList>
    </citation>
    <scope>NUCLEOTIDE SEQUENCE [LARGE SCALE GENOMIC DNA]</scope>
    <source>
        <strain evidence="2 3">DSM 27648</strain>
    </source>
</reference>
<keyword evidence="3" id="KW-1185">Reference proteome</keyword>
<dbReference type="KEGG" id="llu:AKJ09_08409"/>
<dbReference type="EMBL" id="CP012333">
    <property type="protein sequence ID" value="AKV01746.1"/>
    <property type="molecule type" value="Genomic_DNA"/>
</dbReference>
<evidence type="ECO:0000256" key="1">
    <source>
        <dbReference type="SAM" id="SignalP"/>
    </source>
</evidence>
<dbReference type="STRING" id="1391654.AKJ09_08409"/>
<keyword evidence="1" id="KW-0732">Signal</keyword>
<dbReference type="AlphaFoldDB" id="A0A0K1Q7G5"/>
<gene>
    <name evidence="2" type="ORF">AKJ09_08409</name>
</gene>
<evidence type="ECO:0000313" key="2">
    <source>
        <dbReference type="EMBL" id="AKV01746.1"/>
    </source>
</evidence>
<evidence type="ECO:0000313" key="3">
    <source>
        <dbReference type="Proteomes" id="UP000064967"/>
    </source>
</evidence>
<dbReference type="Proteomes" id="UP000064967">
    <property type="component" value="Chromosome"/>
</dbReference>
<evidence type="ECO:0008006" key="4">
    <source>
        <dbReference type="Google" id="ProtNLM"/>
    </source>
</evidence>
<organism evidence="2 3">
    <name type="scientific">Labilithrix luteola</name>
    <dbReference type="NCBI Taxonomy" id="1391654"/>
    <lineage>
        <taxon>Bacteria</taxon>
        <taxon>Pseudomonadati</taxon>
        <taxon>Myxococcota</taxon>
        <taxon>Polyangia</taxon>
        <taxon>Polyangiales</taxon>
        <taxon>Labilitrichaceae</taxon>
        <taxon>Labilithrix</taxon>
    </lineage>
</organism>
<feature type="chain" id="PRO_5005466741" description="Lipoprotein" evidence="1">
    <location>
        <begin position="20"/>
        <end position="332"/>
    </location>
</feature>